<sequence>MAKRTPSRERCRLRRQMKYREQCHIRKMRLDEIEAREKSKCSVEDIVDEIFGLKPEPRKILTLKHNQNDTANTLVDLIVALKGNDKPEITGSHCLHNTWLYSVR</sequence>
<name>A0A4R4IQD3_PHOLU</name>
<evidence type="ECO:0000313" key="2">
    <source>
        <dbReference type="Proteomes" id="UP000295550"/>
    </source>
</evidence>
<accession>A0A4R4IQD3</accession>
<dbReference type="AlphaFoldDB" id="A0A4R4IQD3"/>
<reference evidence="1 2" key="1">
    <citation type="journal article" date="2019" name="Int. J. Syst. Evol. Microbiol.">
        <title>Photorhabdus khanii subsp. guanajuatensis subsp. nov., isolated from Heterorhabditis atacamensis, and Photorhabdus luminescens subsp. mexicana subsp. nov., isolated from Heterorhabditis mexicana entomopathogenic nematodes.</title>
        <authorList>
            <person name="Machado R.A.R."/>
            <person name="Bruno P."/>
            <person name="Arce C.C.M."/>
            <person name="Liechti N."/>
            <person name="Kohler A."/>
            <person name="Bernal J."/>
            <person name="Bruggmann R."/>
            <person name="Turlings T.C.J."/>
        </authorList>
    </citation>
    <scope>NUCLEOTIDE SEQUENCE [LARGE SCALE GENOMIC DNA]</scope>
    <source>
        <strain evidence="1 2">MEX47-22</strain>
    </source>
</reference>
<organism evidence="1 2">
    <name type="scientific">Photorhabdus luminescens subsp. mexicana</name>
    <dbReference type="NCBI Taxonomy" id="2100167"/>
    <lineage>
        <taxon>Bacteria</taxon>
        <taxon>Pseudomonadati</taxon>
        <taxon>Pseudomonadota</taxon>
        <taxon>Gammaproteobacteria</taxon>
        <taxon>Enterobacterales</taxon>
        <taxon>Morganellaceae</taxon>
        <taxon>Photorhabdus</taxon>
    </lineage>
</organism>
<dbReference type="RefSeq" id="WP_132348791.1">
    <property type="nucleotide sequence ID" value="NZ_CAWOLF010000052.1"/>
</dbReference>
<protein>
    <submittedName>
        <fullName evidence="1">Uncharacterized protein</fullName>
    </submittedName>
</protein>
<proteinExistence type="predicted"/>
<dbReference type="Proteomes" id="UP000295550">
    <property type="component" value="Unassembled WGS sequence"/>
</dbReference>
<dbReference type="EMBL" id="PUJX01000052">
    <property type="protein sequence ID" value="TDB42652.1"/>
    <property type="molecule type" value="Genomic_DNA"/>
</dbReference>
<comment type="caution">
    <text evidence="1">The sequence shown here is derived from an EMBL/GenBank/DDBJ whole genome shotgun (WGS) entry which is preliminary data.</text>
</comment>
<evidence type="ECO:0000313" key="1">
    <source>
        <dbReference type="EMBL" id="TDB42652.1"/>
    </source>
</evidence>
<gene>
    <name evidence="1" type="ORF">C5468_24525</name>
</gene>